<protein>
    <submittedName>
        <fullName evidence="2">Uncharacterized protein</fullName>
    </submittedName>
</protein>
<proteinExistence type="predicted"/>
<dbReference type="Proteomes" id="UP000189299">
    <property type="component" value="Unassembled WGS sequence"/>
</dbReference>
<dbReference type="RefSeq" id="WP_077151401.1">
    <property type="nucleotide sequence ID" value="NZ_CABMMO010000004.1"/>
</dbReference>
<accession>A0A1V2UK01</accession>
<organism evidence="2 3">
    <name type="scientific">Enterococcus mundtii</name>
    <dbReference type="NCBI Taxonomy" id="53346"/>
    <lineage>
        <taxon>Bacteria</taxon>
        <taxon>Bacillati</taxon>
        <taxon>Bacillota</taxon>
        <taxon>Bacilli</taxon>
        <taxon>Lactobacillales</taxon>
        <taxon>Enterococcaceae</taxon>
        <taxon>Enterococcus</taxon>
    </lineage>
</organism>
<name>A0A1V2UK01_ENTMU</name>
<evidence type="ECO:0000313" key="2">
    <source>
        <dbReference type="EMBL" id="ONN43746.1"/>
    </source>
</evidence>
<sequence length="400" mass="45370">MPGENHNERIGRFNNSVIDKQDPHGLERELRALSNQRRFHLNRGKFSAFTGAVYATSVLNMLTPVVAHGPNRLNVPKEKNNEMKRTSEQSMDYLRTFNITASHTQSNNVSPHNMTIDLKNTLNHWDVELNNLMVSNKKDINKNVHQRPRRTLNQRSQFRNLTAENAAEQIKNTLKGFVEEIQKPPTSVGAANLSLEEIQKPPTAVGQVNLPFGEAQKPQTAIEPVKKTFEEMYTPSTALERLDHPPKINEAFWDKVTKVFTDFFRQYEIATDRGGGQGAKDQSMLSYVSNLMSFALPDLQLFTINLGKANKYNISPQSFDQPTSSDHSLGQENFATQILDATKTLINVFTNHDLSKSLSKDIASYKNLRDEQNSGLTQEAKISSQSNQRQFDFSAWNEQF</sequence>
<feature type="region of interest" description="Disordered" evidence="1">
    <location>
        <begin position="1"/>
        <end position="22"/>
    </location>
</feature>
<dbReference type="EMBL" id="MSTR01000004">
    <property type="protein sequence ID" value="ONN43746.1"/>
    <property type="molecule type" value="Genomic_DNA"/>
</dbReference>
<gene>
    <name evidence="2" type="ORF">BTN92_05425</name>
</gene>
<dbReference type="AlphaFoldDB" id="A0A1V2UK01"/>
<feature type="compositionally biased region" description="Basic and acidic residues" evidence="1">
    <location>
        <begin position="1"/>
        <end position="11"/>
    </location>
</feature>
<reference evidence="2 3" key="1">
    <citation type="submission" date="2016-12" db="EMBL/GenBank/DDBJ databases">
        <authorList>
            <person name="Song W.-J."/>
            <person name="Kurnit D.M."/>
        </authorList>
    </citation>
    <scope>NUCLEOTIDE SEQUENCE [LARGE SCALE GENOMIC DNA]</scope>
    <source>
        <strain evidence="2 3">CGB1038-1_S1</strain>
    </source>
</reference>
<comment type="caution">
    <text evidence="2">The sequence shown here is derived from an EMBL/GenBank/DDBJ whole genome shotgun (WGS) entry which is preliminary data.</text>
</comment>
<evidence type="ECO:0000256" key="1">
    <source>
        <dbReference type="SAM" id="MobiDB-lite"/>
    </source>
</evidence>
<evidence type="ECO:0000313" key="3">
    <source>
        <dbReference type="Proteomes" id="UP000189299"/>
    </source>
</evidence>